<dbReference type="GeneID" id="94294001"/>
<dbReference type="InterPro" id="IPR036452">
    <property type="entry name" value="Ribo_hydro-like"/>
</dbReference>
<comment type="similarity">
    <text evidence="1">Belongs to the IUNH family.</text>
</comment>
<evidence type="ECO:0000313" key="5">
    <source>
        <dbReference type="EMBL" id="KAG5499433.1"/>
    </source>
</evidence>
<protein>
    <recommendedName>
        <fullName evidence="4">Inosine/uridine-preferring nucleoside hydrolase domain-containing protein</fullName>
    </recommendedName>
</protein>
<dbReference type="InterPro" id="IPR023186">
    <property type="entry name" value="IUNH"/>
</dbReference>
<evidence type="ECO:0000256" key="3">
    <source>
        <dbReference type="ARBA" id="ARBA00023295"/>
    </source>
</evidence>
<evidence type="ECO:0000313" key="6">
    <source>
        <dbReference type="Proteomes" id="UP000674318"/>
    </source>
</evidence>
<dbReference type="EMBL" id="JAFJZO010000029">
    <property type="protein sequence ID" value="KAG5499433.1"/>
    <property type="molecule type" value="Genomic_DNA"/>
</dbReference>
<dbReference type="KEGG" id="phet:94294001"/>
<dbReference type="Gene3D" id="3.90.245.10">
    <property type="entry name" value="Ribonucleoside hydrolase-like"/>
    <property type="match status" value="1"/>
</dbReference>
<dbReference type="GO" id="GO:0006152">
    <property type="term" value="P:purine nucleoside catabolic process"/>
    <property type="evidence" value="ECO:0007669"/>
    <property type="project" value="TreeGrafter"/>
</dbReference>
<dbReference type="GO" id="GO:0008477">
    <property type="term" value="F:purine nucleosidase activity"/>
    <property type="evidence" value="ECO:0007669"/>
    <property type="project" value="TreeGrafter"/>
</dbReference>
<reference evidence="5 6" key="1">
    <citation type="submission" date="2021-02" db="EMBL/GenBank/DDBJ databases">
        <title>Porcisia hertigi Genome sequencing and assembly.</title>
        <authorList>
            <person name="Almutairi H."/>
            <person name="Gatherer D."/>
        </authorList>
    </citation>
    <scope>NUCLEOTIDE SEQUENCE [LARGE SCALE GENOMIC DNA]</scope>
    <source>
        <strain evidence="5 6">C119</strain>
    </source>
</reference>
<name>A0A836LGB2_9TRYP</name>
<comment type="caution">
    <text evidence="5">The sequence shown here is derived from an EMBL/GenBank/DDBJ whole genome shotgun (WGS) entry which is preliminary data.</text>
</comment>
<dbReference type="GO" id="GO:0005829">
    <property type="term" value="C:cytosol"/>
    <property type="evidence" value="ECO:0007669"/>
    <property type="project" value="TreeGrafter"/>
</dbReference>
<dbReference type="Pfam" id="PF01156">
    <property type="entry name" value="IU_nuc_hydro"/>
    <property type="match status" value="1"/>
</dbReference>
<feature type="domain" description="Inosine/uridine-preferring nucleoside hydrolase" evidence="4">
    <location>
        <begin position="6"/>
        <end position="321"/>
    </location>
</feature>
<dbReference type="AlphaFoldDB" id="A0A836LGB2"/>
<dbReference type="OrthoDB" id="432381at2759"/>
<dbReference type="SUPFAM" id="SSF53590">
    <property type="entry name" value="Nucleoside hydrolase"/>
    <property type="match status" value="1"/>
</dbReference>
<sequence length="333" mass="36416">MPPKLVILDHDGGHDDLVALALLLGNPDSVKVIGCIVTDADCFVDHAFNVSGKVMAMMHAREATALFPVAKTSFKGVNPFPSEWRWNAKNMEDLPCVNIPQHVAIWEAVRAENDALVGEEVMAQLVMSSAEKVTICVTGPLSCVAWCIEKYGERFCKNVEECIIMGGALDVKGNVFIDGRTDGSAEWNIFWDPAAAKTVLTCPHLRSVLFSLDSTNSVPVTSEVVQKFGTQNEYLLSQFVGSAWASCTHFELMRPGDGYYAWDVLTAAYAIDRRVVEVEAVSVDVVVGKNAPNEGQTRRAADGVVSGNTFVAKKPNADMFYRMVMESARRCPM</sequence>
<accession>A0A836LGB2</accession>
<keyword evidence="3" id="KW-0326">Glycosidase</keyword>
<organism evidence="5 6">
    <name type="scientific">Porcisia hertigi</name>
    <dbReference type="NCBI Taxonomy" id="2761500"/>
    <lineage>
        <taxon>Eukaryota</taxon>
        <taxon>Discoba</taxon>
        <taxon>Euglenozoa</taxon>
        <taxon>Kinetoplastea</taxon>
        <taxon>Metakinetoplastina</taxon>
        <taxon>Trypanosomatida</taxon>
        <taxon>Trypanosomatidae</taxon>
        <taxon>Leishmaniinae</taxon>
        <taxon>Porcisia</taxon>
    </lineage>
</organism>
<dbReference type="InterPro" id="IPR001910">
    <property type="entry name" value="Inosine/uridine_hydrolase_dom"/>
</dbReference>
<dbReference type="Proteomes" id="UP000674318">
    <property type="component" value="Unassembled WGS sequence"/>
</dbReference>
<proteinExistence type="inferred from homology"/>
<keyword evidence="6" id="KW-1185">Reference proteome</keyword>
<evidence type="ECO:0000256" key="2">
    <source>
        <dbReference type="ARBA" id="ARBA00022801"/>
    </source>
</evidence>
<evidence type="ECO:0000256" key="1">
    <source>
        <dbReference type="ARBA" id="ARBA00009176"/>
    </source>
</evidence>
<dbReference type="PANTHER" id="PTHR12304:SF46">
    <property type="entry name" value="INOSINE-ADENOSINE-GUANOSINE-NUCLEOSIDE HYDROLASE"/>
    <property type="match status" value="1"/>
</dbReference>
<gene>
    <name evidence="5" type="ORF">JKF63_07996</name>
</gene>
<evidence type="ECO:0000259" key="4">
    <source>
        <dbReference type="Pfam" id="PF01156"/>
    </source>
</evidence>
<dbReference type="PANTHER" id="PTHR12304">
    <property type="entry name" value="INOSINE-URIDINE PREFERRING NUCLEOSIDE HYDROLASE"/>
    <property type="match status" value="1"/>
</dbReference>
<keyword evidence="2" id="KW-0378">Hydrolase</keyword>
<dbReference type="RefSeq" id="XP_067755651.1">
    <property type="nucleotide sequence ID" value="XM_067903924.1"/>
</dbReference>